<dbReference type="InterPro" id="IPR000060">
    <property type="entry name" value="BCCT_transptr"/>
</dbReference>
<sequence length="544" mass="60661">MRNLILLFLIRPQLFLSPIFHISLIQILLMSTISSKKIDWATTLIPFFIVLGLMVVFMIYPESSKAYVDQLRSFFGDTIGLYYVLLGTGSLAVTLFLACNAKYAHIRLGNTHRPAYSNFAWGTMIFTSTMAADIMFYSLCEWALYGAEPHLSQLGTMQMWAPTFTLFHWGPIAWSFYVVLAVCFGFMMHVRKRRRQRFSEACRPLLGKQVDGGLGKLIDIIAIFAIVCATATTFSLATPLLTAALGSVLGFPTTTAITIGVLLLICVTYTTAVLYGVGGISQLATFCSYLFFALLFYFLFLGNETRYIIETGVQSMGNLVQNFIGLSTYLDPLRENGFAQNWTIYYWAYWLVWCIASPFFIALISKGRTIRNTVVGAYGWGIAGTYLSFIILGNYGLAQQLKHGLDVTGYIARGGAMHEAILQIFDTLPLPAFALILLVVTMIAFYSTTLDGITYVVSSYTYHNLSADETPSRKIRAFVSIMLILLPIALLFAENSLYSLQSVTIIAAFPVGILLITIVCSFFKDVKAWHREQASPSESEHTVR</sequence>
<evidence type="ECO:0000256" key="4">
    <source>
        <dbReference type="ARBA" id="ARBA00022692"/>
    </source>
</evidence>
<evidence type="ECO:0000256" key="5">
    <source>
        <dbReference type="ARBA" id="ARBA00022989"/>
    </source>
</evidence>
<name>J9F8S2_9ZZZZ</name>
<protein>
    <submittedName>
        <fullName evidence="8">Choline/carnitine/betaine transporter family protein</fullName>
    </submittedName>
</protein>
<evidence type="ECO:0000313" key="8">
    <source>
        <dbReference type="EMBL" id="EJW90843.1"/>
    </source>
</evidence>
<feature type="transmembrane region" description="Helical" evidence="7">
    <location>
        <begin position="344"/>
        <end position="365"/>
    </location>
</feature>
<keyword evidence="4 7" id="KW-0812">Transmembrane</keyword>
<gene>
    <name evidence="8" type="ORF">EVA_21053</name>
</gene>
<feature type="transmembrane region" description="Helical" evidence="7">
    <location>
        <begin position="80"/>
        <end position="98"/>
    </location>
</feature>
<feature type="transmembrane region" description="Helical" evidence="7">
    <location>
        <begin position="377"/>
        <end position="397"/>
    </location>
</feature>
<reference evidence="8" key="1">
    <citation type="journal article" date="2012" name="PLoS ONE">
        <title>Gene sets for utilization of primary and secondary nutrition supplies in the distal gut of endangered iberian lynx.</title>
        <authorList>
            <person name="Alcaide M."/>
            <person name="Messina E."/>
            <person name="Richter M."/>
            <person name="Bargiela R."/>
            <person name="Peplies J."/>
            <person name="Huws S.A."/>
            <person name="Newbold C.J."/>
            <person name="Golyshin P.N."/>
            <person name="Simon M.A."/>
            <person name="Lopez G."/>
            <person name="Yakimov M.M."/>
            <person name="Ferrer M."/>
        </authorList>
    </citation>
    <scope>NUCLEOTIDE SEQUENCE</scope>
</reference>
<feature type="transmembrane region" description="Helical" evidence="7">
    <location>
        <begin position="6"/>
        <end position="29"/>
    </location>
</feature>
<evidence type="ECO:0000256" key="3">
    <source>
        <dbReference type="ARBA" id="ARBA00022475"/>
    </source>
</evidence>
<feature type="transmembrane region" description="Helical" evidence="7">
    <location>
        <begin position="477"/>
        <end position="493"/>
    </location>
</feature>
<evidence type="ECO:0000256" key="7">
    <source>
        <dbReference type="SAM" id="Phobius"/>
    </source>
</evidence>
<organism evidence="8">
    <name type="scientific">gut metagenome</name>
    <dbReference type="NCBI Taxonomy" id="749906"/>
    <lineage>
        <taxon>unclassified sequences</taxon>
        <taxon>metagenomes</taxon>
        <taxon>organismal metagenomes</taxon>
    </lineage>
</organism>
<keyword evidence="6 7" id="KW-0472">Membrane</keyword>
<feature type="transmembrane region" description="Helical" evidence="7">
    <location>
        <begin position="217"/>
        <end position="237"/>
    </location>
</feature>
<feature type="transmembrane region" description="Helical" evidence="7">
    <location>
        <begin position="499"/>
        <end position="523"/>
    </location>
</feature>
<feature type="transmembrane region" description="Helical" evidence="7">
    <location>
        <begin position="432"/>
        <end position="457"/>
    </location>
</feature>
<proteinExistence type="predicted"/>
<keyword evidence="5 7" id="KW-1133">Transmembrane helix</keyword>
<evidence type="ECO:0000256" key="1">
    <source>
        <dbReference type="ARBA" id="ARBA00004651"/>
    </source>
</evidence>
<dbReference type="PANTHER" id="PTHR30047">
    <property type="entry name" value="HIGH-AFFINITY CHOLINE TRANSPORT PROTEIN-RELATED"/>
    <property type="match status" value="1"/>
</dbReference>
<keyword evidence="2" id="KW-0813">Transport</keyword>
<feature type="transmembrane region" description="Helical" evidence="7">
    <location>
        <begin position="41"/>
        <end position="60"/>
    </location>
</feature>
<dbReference type="GO" id="GO:0005886">
    <property type="term" value="C:plasma membrane"/>
    <property type="evidence" value="ECO:0007669"/>
    <property type="project" value="UniProtKB-SubCell"/>
</dbReference>
<feature type="transmembrane region" description="Helical" evidence="7">
    <location>
        <begin position="257"/>
        <end position="276"/>
    </location>
</feature>
<dbReference type="EMBL" id="AMCI01008570">
    <property type="protein sequence ID" value="EJW90843.1"/>
    <property type="molecule type" value="Genomic_DNA"/>
</dbReference>
<dbReference type="PANTHER" id="PTHR30047:SF7">
    <property type="entry name" value="HIGH-AFFINITY CHOLINE TRANSPORT PROTEIN"/>
    <property type="match status" value="1"/>
</dbReference>
<dbReference type="GO" id="GO:0022857">
    <property type="term" value="F:transmembrane transporter activity"/>
    <property type="evidence" value="ECO:0007669"/>
    <property type="project" value="InterPro"/>
</dbReference>
<accession>J9F8S2</accession>
<comment type="caution">
    <text evidence="8">The sequence shown here is derived from an EMBL/GenBank/DDBJ whole genome shotgun (WGS) entry which is preliminary data.</text>
</comment>
<keyword evidence="3" id="KW-1003">Cell membrane</keyword>
<dbReference type="AlphaFoldDB" id="J9F8S2"/>
<evidence type="ECO:0000256" key="2">
    <source>
        <dbReference type="ARBA" id="ARBA00022448"/>
    </source>
</evidence>
<feature type="transmembrane region" description="Helical" evidence="7">
    <location>
        <begin position="283"/>
        <end position="300"/>
    </location>
</feature>
<comment type="subcellular location">
    <subcellularLocation>
        <location evidence="1">Cell membrane</location>
        <topology evidence="1">Multi-pass membrane protein</topology>
    </subcellularLocation>
</comment>
<dbReference type="Pfam" id="PF02028">
    <property type="entry name" value="BCCT"/>
    <property type="match status" value="1"/>
</dbReference>
<evidence type="ECO:0000256" key="6">
    <source>
        <dbReference type="ARBA" id="ARBA00023136"/>
    </source>
</evidence>
<feature type="transmembrane region" description="Helical" evidence="7">
    <location>
        <begin position="119"/>
        <end position="145"/>
    </location>
</feature>
<feature type="transmembrane region" description="Helical" evidence="7">
    <location>
        <begin position="165"/>
        <end position="187"/>
    </location>
</feature>